<name>A0A1H8VEC4_9BRAD</name>
<proteinExistence type="predicted"/>
<dbReference type="AlphaFoldDB" id="A0A1H8VEC4"/>
<keyword evidence="2" id="KW-1185">Reference proteome</keyword>
<evidence type="ECO:0000313" key="2">
    <source>
        <dbReference type="Proteomes" id="UP000199615"/>
    </source>
</evidence>
<accession>A0A1H8VEC4</accession>
<dbReference type="OrthoDB" id="8136030at2"/>
<dbReference type="SUPFAM" id="SSF56935">
    <property type="entry name" value="Porins"/>
    <property type="match status" value="1"/>
</dbReference>
<evidence type="ECO:0000313" key="1">
    <source>
        <dbReference type="EMBL" id="SEP13604.1"/>
    </source>
</evidence>
<sequence length="404" mass="43340">MAGCRTDRSSGQTICGRAPVVLVSAVLSATAALLLPSAVHAEDLKALAAETATTADPLRVRPLRPGQPINGPRWTVSAEALFLGRSGAGRQPLVSLVPGDVPWWTPVGPNTTNVAGVEALNSGQLDQRLAAGQKVGLAYRDPSGVGAELSYFSVLGLKAVKATGPESPAQWLVMKAPGTFWQTQDYAYQSMVWRDDTSLHSIEANARVELSPRVTLLAGVRWLRLRDRLEGTLEPADLGQPLWKFRIPSRLPDAVPVPGSPVVVNPPFWTTETTNNLYGIQIGASASLWEAGRFSLGGSIKAGVYDNRARQLTLVSMQKQIYPAEAATSAAAFVAESGLVAKYRLTEAASLKLGYEALWFDGVALGPRQIQQMWTTPNTVSARGVDRRSSTLFQGLTFGLEYSF</sequence>
<dbReference type="Proteomes" id="UP000199615">
    <property type="component" value="Unassembled WGS sequence"/>
</dbReference>
<gene>
    <name evidence="1" type="ORF">SAMN05444123_108228</name>
</gene>
<organism evidence="1 2">
    <name type="scientific">Rhodopseudomonas pseudopalustris</name>
    <dbReference type="NCBI Taxonomy" id="1513892"/>
    <lineage>
        <taxon>Bacteria</taxon>
        <taxon>Pseudomonadati</taxon>
        <taxon>Pseudomonadota</taxon>
        <taxon>Alphaproteobacteria</taxon>
        <taxon>Hyphomicrobiales</taxon>
        <taxon>Nitrobacteraceae</taxon>
        <taxon>Rhodopseudomonas</taxon>
    </lineage>
</organism>
<reference evidence="2" key="1">
    <citation type="submission" date="2016-10" db="EMBL/GenBank/DDBJ databases">
        <authorList>
            <person name="Varghese N."/>
            <person name="Submissions S."/>
        </authorList>
    </citation>
    <scope>NUCLEOTIDE SEQUENCE [LARGE SCALE GENOMIC DNA]</scope>
    <source>
        <strain evidence="2">DSM 123</strain>
    </source>
</reference>
<evidence type="ECO:0008006" key="3">
    <source>
        <dbReference type="Google" id="ProtNLM"/>
    </source>
</evidence>
<protein>
    <recommendedName>
        <fullName evidence="3">Outer membrane protease</fullName>
    </recommendedName>
</protein>
<dbReference type="EMBL" id="FODT01000008">
    <property type="protein sequence ID" value="SEP13604.1"/>
    <property type="molecule type" value="Genomic_DNA"/>
</dbReference>